<reference evidence="2 3" key="1">
    <citation type="submission" date="2018-03" db="EMBL/GenBank/DDBJ databases">
        <title>Ahniella affigens gen. nov., sp. nov., a gammaproteobacterium isolated from sandy soil near a stream.</title>
        <authorList>
            <person name="Ko Y."/>
            <person name="Kim J.-H."/>
        </authorList>
    </citation>
    <scope>NUCLEOTIDE SEQUENCE [LARGE SCALE GENOMIC DNA]</scope>
    <source>
        <strain evidence="2 3">D13</strain>
    </source>
</reference>
<dbReference type="RefSeq" id="WP_106891104.1">
    <property type="nucleotide sequence ID" value="NZ_CP027860.1"/>
</dbReference>
<gene>
    <name evidence="2" type="ORF">C7S18_08225</name>
</gene>
<organism evidence="2 3">
    <name type="scientific">Ahniella affigens</name>
    <dbReference type="NCBI Taxonomy" id="2021234"/>
    <lineage>
        <taxon>Bacteria</taxon>
        <taxon>Pseudomonadati</taxon>
        <taxon>Pseudomonadota</taxon>
        <taxon>Gammaproteobacteria</taxon>
        <taxon>Lysobacterales</taxon>
        <taxon>Rhodanobacteraceae</taxon>
        <taxon>Ahniella</taxon>
    </lineage>
</organism>
<evidence type="ECO:0000313" key="2">
    <source>
        <dbReference type="EMBL" id="AVP97180.1"/>
    </source>
</evidence>
<dbReference type="InterPro" id="IPR046659">
    <property type="entry name" value="DUF6768"/>
</dbReference>
<dbReference type="Proteomes" id="UP000241074">
    <property type="component" value="Chromosome"/>
</dbReference>
<feature type="transmembrane region" description="Helical" evidence="1">
    <location>
        <begin position="43"/>
        <end position="63"/>
    </location>
</feature>
<proteinExistence type="predicted"/>
<dbReference type="OrthoDB" id="8447559at2"/>
<keyword evidence="1" id="KW-0472">Membrane</keyword>
<name>A0A2P1PQQ8_9GAMM</name>
<sequence length="126" mass="14111">MSKYDDLIGRALTEEDRALLASHQEPGYLAQAFGILTGPMARVLWFVYIVNTLAFVGGAYAFWQALNAMDVLLALKWGLGALVLFQVTILCKTFLGNRMESNRLLREIKRVELQVAMLRSDSSGNR</sequence>
<evidence type="ECO:0000313" key="3">
    <source>
        <dbReference type="Proteomes" id="UP000241074"/>
    </source>
</evidence>
<keyword evidence="1" id="KW-1133">Transmembrane helix</keyword>
<reference evidence="2 3" key="2">
    <citation type="submission" date="2018-03" db="EMBL/GenBank/DDBJ databases">
        <authorList>
            <person name="Keele B.F."/>
        </authorList>
    </citation>
    <scope>NUCLEOTIDE SEQUENCE [LARGE SCALE GENOMIC DNA]</scope>
    <source>
        <strain evidence="2 3">D13</strain>
    </source>
</reference>
<keyword evidence="3" id="KW-1185">Reference proteome</keyword>
<dbReference type="EMBL" id="CP027860">
    <property type="protein sequence ID" value="AVP97180.1"/>
    <property type="molecule type" value="Genomic_DNA"/>
</dbReference>
<keyword evidence="1" id="KW-0812">Transmembrane</keyword>
<protein>
    <submittedName>
        <fullName evidence="2">Uncharacterized protein</fullName>
    </submittedName>
</protein>
<feature type="transmembrane region" description="Helical" evidence="1">
    <location>
        <begin position="75"/>
        <end position="95"/>
    </location>
</feature>
<evidence type="ECO:0000256" key="1">
    <source>
        <dbReference type="SAM" id="Phobius"/>
    </source>
</evidence>
<dbReference type="Pfam" id="PF20556">
    <property type="entry name" value="DUF6768"/>
    <property type="match status" value="1"/>
</dbReference>
<dbReference type="AlphaFoldDB" id="A0A2P1PQQ8"/>
<dbReference type="KEGG" id="xba:C7S18_08225"/>
<accession>A0A2P1PQQ8</accession>